<keyword evidence="3" id="KW-1185">Reference proteome</keyword>
<accession>A0A392VLS2</accession>
<feature type="region of interest" description="Disordered" evidence="1">
    <location>
        <begin position="1"/>
        <end position="39"/>
    </location>
</feature>
<feature type="compositionally biased region" description="Basic and acidic residues" evidence="1">
    <location>
        <begin position="29"/>
        <end position="39"/>
    </location>
</feature>
<evidence type="ECO:0000256" key="1">
    <source>
        <dbReference type="SAM" id="MobiDB-lite"/>
    </source>
</evidence>
<keyword evidence="2" id="KW-0808">Transferase</keyword>
<comment type="caution">
    <text evidence="2">The sequence shown here is derived from an EMBL/GenBank/DDBJ whole genome shotgun (WGS) entry which is preliminary data.</text>
</comment>
<proteinExistence type="predicted"/>
<dbReference type="EMBL" id="LXQA011164059">
    <property type="protein sequence ID" value="MCI87360.1"/>
    <property type="molecule type" value="Genomic_DNA"/>
</dbReference>
<keyword evidence="2" id="KW-0418">Kinase</keyword>
<name>A0A392VLS2_9FABA</name>
<evidence type="ECO:0000313" key="2">
    <source>
        <dbReference type="EMBL" id="MCI87360.1"/>
    </source>
</evidence>
<dbReference type="AlphaFoldDB" id="A0A392VLS2"/>
<dbReference type="GO" id="GO:0016301">
    <property type="term" value="F:kinase activity"/>
    <property type="evidence" value="ECO:0007669"/>
    <property type="project" value="UniProtKB-KW"/>
</dbReference>
<dbReference type="Proteomes" id="UP000265520">
    <property type="component" value="Unassembled WGS sequence"/>
</dbReference>
<evidence type="ECO:0000313" key="3">
    <source>
        <dbReference type="Proteomes" id="UP000265520"/>
    </source>
</evidence>
<organism evidence="2 3">
    <name type="scientific">Trifolium medium</name>
    <dbReference type="NCBI Taxonomy" id="97028"/>
    <lineage>
        <taxon>Eukaryota</taxon>
        <taxon>Viridiplantae</taxon>
        <taxon>Streptophyta</taxon>
        <taxon>Embryophyta</taxon>
        <taxon>Tracheophyta</taxon>
        <taxon>Spermatophyta</taxon>
        <taxon>Magnoliopsida</taxon>
        <taxon>eudicotyledons</taxon>
        <taxon>Gunneridae</taxon>
        <taxon>Pentapetalae</taxon>
        <taxon>rosids</taxon>
        <taxon>fabids</taxon>
        <taxon>Fabales</taxon>
        <taxon>Fabaceae</taxon>
        <taxon>Papilionoideae</taxon>
        <taxon>50 kb inversion clade</taxon>
        <taxon>NPAAA clade</taxon>
        <taxon>Hologalegina</taxon>
        <taxon>IRL clade</taxon>
        <taxon>Trifolieae</taxon>
        <taxon>Trifolium</taxon>
    </lineage>
</organism>
<sequence>MDKVLGMLEEEDEDLKMPNKPYLYPQDLSSKDVGDDSTG</sequence>
<reference evidence="2 3" key="1">
    <citation type="journal article" date="2018" name="Front. Plant Sci.">
        <title>Red Clover (Trifolium pratense) and Zigzag Clover (T. medium) - A Picture of Genomic Similarities and Differences.</title>
        <authorList>
            <person name="Dluhosova J."/>
            <person name="Istvanek J."/>
            <person name="Nedelnik J."/>
            <person name="Repkova J."/>
        </authorList>
    </citation>
    <scope>NUCLEOTIDE SEQUENCE [LARGE SCALE GENOMIC DNA]</scope>
    <source>
        <strain evidence="3">cv. 10/8</strain>
        <tissue evidence="2">Leaf</tissue>
    </source>
</reference>
<feature type="non-terminal residue" evidence="2">
    <location>
        <position position="39"/>
    </location>
</feature>
<protein>
    <submittedName>
        <fullName evidence="2">Kinase-like protein</fullName>
    </submittedName>
</protein>